<keyword evidence="1" id="KW-0694">RNA-binding</keyword>
<evidence type="ECO:0000313" key="5">
    <source>
        <dbReference type="EMBL" id="CAG5097025.1"/>
    </source>
</evidence>
<dbReference type="InterPro" id="IPR009097">
    <property type="entry name" value="Cyclic_Pdiesterase"/>
</dbReference>
<dbReference type="InterPro" id="IPR036612">
    <property type="entry name" value="KH_dom_type_1_sf"/>
</dbReference>
<dbReference type="InterPro" id="IPR032008">
    <property type="entry name" value="APD1-4_N"/>
</dbReference>
<dbReference type="PANTHER" id="PTHR39077:SF2">
    <property type="entry name" value="E3 UBIQUITIN-PROTEIN LIGASE APD1-4 MIDDLE DOMAIN-CONTAINING PROTEIN"/>
    <property type="match status" value="1"/>
</dbReference>
<dbReference type="SUPFAM" id="SSF54791">
    <property type="entry name" value="Eukaryotic type KH-domain (KH-domain type I)"/>
    <property type="match status" value="1"/>
</dbReference>
<feature type="non-terminal residue" evidence="5">
    <location>
        <position position="1"/>
    </location>
</feature>
<dbReference type="OrthoDB" id="6435218at2759"/>
<reference evidence="5" key="1">
    <citation type="submission" date="2021-04" db="EMBL/GenBank/DDBJ databases">
        <authorList>
            <person name="Chebbi M.A.C M."/>
        </authorList>
    </citation>
    <scope>NUCLEOTIDE SEQUENCE</scope>
</reference>
<dbReference type="InterPro" id="IPR047538">
    <property type="entry name" value="KH-I_ASCC1"/>
</dbReference>
<sequence>LLCIPYTHFSRFSLLQSVQFSIPVRCKTINNKMDVLKPELIWVEDRCYRFPDNTVWSTKQINGPYEEDYDQMEDNINQEVNNSDCNIVIKTLRDGRCQHDATIPQVFYRFLIGFSGSTKKNLESETKTTIKIPSIGSTENNIVIIGKNRSSVISCRQRIDLIVESSRKKLSFTHFVSIPLDYEVIINNFKKFKNEILNDSELKFSGLSEEFFVSPNKLHLTIGMLLLVDDKEKKNAIETLDACVKNIIKPILKEKGPINIKIQGLEIMNDDTEKVKVLYGKVFKNDTLQEIANKTQNFFVEKELMSIQYTEIVNLHMTLINTSRVIDKSKKYSKAPNFDATKILKKYKDYYFGDSKLEKINISIRNVNNEDNSYEKLTEINLSTHNLYANVAYLVNESDVLEISDGISTIFCSAHTLEMNGTFNAFQMSHRPEITTSRKHLRLKKSMNLPDDTLEYWGFYLLRGASVGLSVCSRFPGASILVVKGEKILRTCGMLDHNKNKARTTGIFLPEAHDQVKITFESDAREIESEELATSTLSSTSLPKLPPNITNKYIQNILKARMESNPTRKLRHTRKRLKKQPKEQNNKTKKKVNNKQNHQKTSKLLKDLNYFDSNTASEEDDRGIKIITSHYHHRVKRNQEPVKPPELLDQGIQHGGNALRNLTDDEDSSVSSFEEGLLNCYGGQVLLQQEFEPSDLCINVSYLETAKHMQSKHSVMEDGYYYYIFYSDNDFVFNDIHAVFDIYKPTFQYEDFVHRCVNKTTCTFPLTVLSSDRVIVEMPTKDGIDRQEDDISLLISVCHPRMGMYIIFPIAVLFSILSCAFL</sequence>
<evidence type="ECO:0000313" key="6">
    <source>
        <dbReference type="Proteomes" id="UP000786811"/>
    </source>
</evidence>
<name>A0A8J2HF03_COTCN</name>
<dbReference type="InterPro" id="IPR032010">
    <property type="entry name" value="APD1-4_M"/>
</dbReference>
<evidence type="ECO:0000256" key="3">
    <source>
        <dbReference type="SAM" id="Phobius"/>
    </source>
</evidence>
<dbReference type="Pfam" id="PF10469">
    <property type="entry name" value="AKAP7_NLS"/>
    <property type="match status" value="1"/>
</dbReference>
<dbReference type="InterPro" id="IPR004088">
    <property type="entry name" value="KH_dom_type_1"/>
</dbReference>
<feature type="compositionally biased region" description="Basic residues" evidence="2">
    <location>
        <begin position="568"/>
        <end position="579"/>
    </location>
</feature>
<gene>
    <name evidence="5" type="ORF">HICCMSTLAB_LOCUS8504</name>
</gene>
<evidence type="ECO:0000259" key="4">
    <source>
        <dbReference type="SMART" id="SM00322"/>
    </source>
</evidence>
<dbReference type="SUPFAM" id="SSF55144">
    <property type="entry name" value="LigT-like"/>
    <property type="match status" value="1"/>
</dbReference>
<keyword evidence="3" id="KW-0812">Transmembrane</keyword>
<keyword evidence="3" id="KW-1133">Transmembrane helix</keyword>
<dbReference type="GO" id="GO:0003723">
    <property type="term" value="F:RNA binding"/>
    <property type="evidence" value="ECO:0007669"/>
    <property type="project" value="UniProtKB-UniRule"/>
</dbReference>
<dbReference type="Gene3D" id="3.30.1370.10">
    <property type="entry name" value="K Homology domain, type 1"/>
    <property type="match status" value="1"/>
</dbReference>
<feature type="transmembrane region" description="Helical" evidence="3">
    <location>
        <begin position="802"/>
        <end position="821"/>
    </location>
</feature>
<dbReference type="AlphaFoldDB" id="A0A8J2HF03"/>
<dbReference type="Pfam" id="PF16041">
    <property type="entry name" value="APD1-4_M"/>
    <property type="match status" value="1"/>
</dbReference>
<feature type="region of interest" description="Disordered" evidence="2">
    <location>
        <begin position="562"/>
        <end position="604"/>
    </location>
</feature>
<dbReference type="CDD" id="cd22419">
    <property type="entry name" value="KH-I_ASCC1"/>
    <property type="match status" value="1"/>
</dbReference>
<dbReference type="EMBL" id="CAJNRD030001121">
    <property type="protein sequence ID" value="CAG5097025.1"/>
    <property type="molecule type" value="Genomic_DNA"/>
</dbReference>
<dbReference type="Proteomes" id="UP000786811">
    <property type="component" value="Unassembled WGS sequence"/>
</dbReference>
<comment type="caution">
    <text evidence="5">The sequence shown here is derived from an EMBL/GenBank/DDBJ whole genome shotgun (WGS) entry which is preliminary data.</text>
</comment>
<accession>A0A8J2HF03</accession>
<proteinExistence type="predicted"/>
<dbReference type="Gene3D" id="3.90.1140.10">
    <property type="entry name" value="Cyclic phosphodiesterase"/>
    <property type="match status" value="1"/>
</dbReference>
<dbReference type="InterPro" id="IPR004087">
    <property type="entry name" value="KH_dom"/>
</dbReference>
<keyword evidence="3" id="KW-0472">Membrane</keyword>
<dbReference type="Pfam" id="PF16040">
    <property type="entry name" value="APD1-4_N"/>
    <property type="match status" value="1"/>
</dbReference>
<dbReference type="Pfam" id="PF00013">
    <property type="entry name" value="KH_1"/>
    <property type="match status" value="1"/>
</dbReference>
<dbReference type="GO" id="GO:0010468">
    <property type="term" value="P:regulation of gene expression"/>
    <property type="evidence" value="ECO:0007669"/>
    <property type="project" value="UniProtKB-ARBA"/>
</dbReference>
<organism evidence="5 6">
    <name type="scientific">Cotesia congregata</name>
    <name type="common">Parasitoid wasp</name>
    <name type="synonym">Apanteles congregatus</name>
    <dbReference type="NCBI Taxonomy" id="51543"/>
    <lineage>
        <taxon>Eukaryota</taxon>
        <taxon>Metazoa</taxon>
        <taxon>Ecdysozoa</taxon>
        <taxon>Arthropoda</taxon>
        <taxon>Hexapoda</taxon>
        <taxon>Insecta</taxon>
        <taxon>Pterygota</taxon>
        <taxon>Neoptera</taxon>
        <taxon>Endopterygota</taxon>
        <taxon>Hymenoptera</taxon>
        <taxon>Apocrita</taxon>
        <taxon>Ichneumonoidea</taxon>
        <taxon>Braconidae</taxon>
        <taxon>Microgastrinae</taxon>
        <taxon>Cotesia</taxon>
    </lineage>
</organism>
<evidence type="ECO:0000256" key="1">
    <source>
        <dbReference type="PROSITE-ProRule" id="PRU00117"/>
    </source>
</evidence>
<evidence type="ECO:0000256" key="2">
    <source>
        <dbReference type="SAM" id="MobiDB-lite"/>
    </source>
</evidence>
<dbReference type="InterPro" id="IPR019510">
    <property type="entry name" value="AKAP7-like_phosphoesterase"/>
</dbReference>
<feature type="compositionally biased region" description="Basic residues" evidence="2">
    <location>
        <begin position="587"/>
        <end position="603"/>
    </location>
</feature>
<dbReference type="PROSITE" id="PS50084">
    <property type="entry name" value="KH_TYPE_1"/>
    <property type="match status" value="1"/>
</dbReference>
<keyword evidence="6" id="KW-1185">Reference proteome</keyword>
<protein>
    <submittedName>
        <fullName evidence="5">Similar to Ascc1: Activating signal cointegrator 1 complex subunit 1 (Mus musculus)</fullName>
    </submittedName>
</protein>
<dbReference type="SMART" id="SM00322">
    <property type="entry name" value="KH"/>
    <property type="match status" value="1"/>
</dbReference>
<feature type="domain" description="K Homology" evidence="4">
    <location>
        <begin position="95"/>
        <end position="164"/>
    </location>
</feature>
<dbReference type="PANTHER" id="PTHR39077">
    <property type="entry name" value="DUF4793 DOMAIN-CONTAINING PROTEIN"/>
    <property type="match status" value="1"/>
</dbReference>